<sequence>MRRFTLVALLAATAAAQMTDENPDVYQTEIEDSYMPLFTESQLHNPVIAPLDISSGAHEKIYNAKTFVSKDGKVMSTIFHAPSDSLFKTITCGCTKIFEPTSFLAYKVVVDYVDKEANYVRIYGIVQRGIYGVRYLINTADGFVKVSRAEYSRHRAQYSTPYTLDLLAHRSELLEKNIIQENVDSPQEFTTYYPRFNHHINEVVAGPVKLCSFDAAKAGSGMKVMTYNYEGKKYCVVNAVNMDGAMEEHLFVEDNGTYTRVSQRPKDSFFNTPSDDKTGHTSTCVASGETGDHNTDPNVVNFTQIAPPSAKLAEKFGSAQFLKVNIRSSPREDGPWARMSWMNGYGSTEVVFTAKDGYVIYRLTDDTALIWERPGLGIINATLVTNIHGNEYLQMHVLGEDGATYEYFFAKLDMTWAPVTDDDVRRLSNPNKIGTIEEKIRLVPRDLSNHALDVLKSTRKLPFNTNAVIHYGWMTDVVREGSLLVRKYCTAMDGLYSFDRFVCDDKVIANLKDQYLSTQALHYKSVGLELLGFNAFDLHTGKCSLHYYMKREERWIRIDDIVFYQRINDMLEFISLKRKAELSGGRLRDDATLNEQFASYILTAMTTYHNRKINKDLPTRHEYDSHYGGYNVGRNLPHDRICSGPTDCYCPCQCKCTCGSKPKESTSDIVYITLELKNHEDSRYNVHAVSGRDGSVRINFKPGVGYRFDKVSEDHQIIFDHPDYNVTDIIVDQSADHQFFLQITAYDKEGEQHVFYYYKSSKKHIFSEVCRRTYVSMRYHCMTKVNINVNSKHRWDKNVIRFDSKHYSGVRSYVPRYNCVVDSVNHDHAKIWSFDELNPEIVLRVVTFTRDNIRGVLLQMIDSDSHEVDRLYLNTNPKTNEYAPFIHKGEMFALFKEYLLNRRGGVPGFRKYRENDIDWTHEIKENTYDYERAHSKVYMAPSAYDIPEGAYEDNEECKCEFEKRQREIPKRETPEEEAQRLAVATKQQHEKFVRDNSYYTDIPITLSNIVHKEGVVWDSNGSGEVCLDLRKFDKGQYRLVECDIMTPDGRVEVRYFMNTHNGRGNYKEVELCRVGMDM</sequence>
<accession>A0A286K5K8</accession>
<evidence type="ECO:0000256" key="1">
    <source>
        <dbReference type="SAM" id="SignalP"/>
    </source>
</evidence>
<evidence type="ECO:0000313" key="2">
    <source>
        <dbReference type="EMBL" id="AOI28299.1"/>
    </source>
</evidence>
<dbReference type="EMBL" id="KT947106">
    <property type="protein sequence ID" value="AOI28299.1"/>
    <property type="molecule type" value="mRNA"/>
</dbReference>
<keyword evidence="1" id="KW-0732">Signal</keyword>
<organism evidence="2">
    <name type="scientific">Babesia orientalis</name>
    <dbReference type="NCBI Taxonomy" id="273649"/>
    <lineage>
        <taxon>Eukaryota</taxon>
        <taxon>Sar</taxon>
        <taxon>Alveolata</taxon>
        <taxon>Apicomplexa</taxon>
        <taxon>Aconoidasida</taxon>
        <taxon>Piroplasmida</taxon>
        <taxon>Babesiidae</taxon>
        <taxon>Babesia</taxon>
    </lineage>
</organism>
<feature type="signal peptide" evidence="1">
    <location>
        <begin position="1"/>
        <end position="16"/>
    </location>
</feature>
<gene>
    <name evidence="2" type="primary">SBP3</name>
</gene>
<name>A0A286K5K8_9APIC</name>
<reference evidence="2" key="1">
    <citation type="submission" date="2015-10" db="EMBL/GenBank/DDBJ databases">
        <title>A 135-kDa protein characterized in Babesia orientalis: high similarity to spherical body protein 3 in Babesia bovis.</title>
        <authorList>
            <person name="Hu J."/>
            <person name="He L."/>
            <person name="Huang Y."/>
            <person name="He J."/>
            <person name="He P."/>
            <person name="Yu L."/>
            <person name="Miao X."/>
            <person name="Ngabu M."/>
        </authorList>
    </citation>
    <scope>NUCLEOTIDE SEQUENCE</scope>
    <source>
        <strain evidence="2">B</strain>
    </source>
</reference>
<proteinExistence type="evidence at transcript level"/>
<protein>
    <submittedName>
        <fullName evidence="2">Spherical body protein 3</fullName>
    </submittedName>
</protein>
<feature type="chain" id="PRO_5012561060" evidence="1">
    <location>
        <begin position="17"/>
        <end position="1078"/>
    </location>
</feature>
<dbReference type="AlphaFoldDB" id="A0A286K5K8"/>